<protein>
    <submittedName>
        <fullName evidence="1">Uncharacterized protein</fullName>
    </submittedName>
</protein>
<evidence type="ECO:0000313" key="2">
    <source>
        <dbReference type="Proteomes" id="UP000005737"/>
    </source>
</evidence>
<sequence>MNRAVLALVIIQALVFQVSCNTTFYHPAFEELPAPSRRTENLTYRITRSGSASFNKVDVEIVRSMRDAGFSLAFRFLSYR</sequence>
<name>H2CJ28_9LEPT</name>
<evidence type="ECO:0000313" key="1">
    <source>
        <dbReference type="EMBL" id="EHQ04945.1"/>
    </source>
</evidence>
<gene>
    <name evidence="1" type="ORF">Lepil_0238</name>
</gene>
<keyword evidence="2" id="KW-1185">Reference proteome</keyword>
<dbReference type="STRING" id="183.GCA_002009735_00606"/>
<proteinExistence type="predicted"/>
<dbReference type="AlphaFoldDB" id="H2CJ28"/>
<dbReference type="EMBL" id="JH597773">
    <property type="protein sequence ID" value="EHQ04945.1"/>
    <property type="molecule type" value="Genomic_DNA"/>
</dbReference>
<dbReference type="HOGENOM" id="CLU_2585415_0_0_12"/>
<dbReference type="RefSeq" id="WP_002769127.1">
    <property type="nucleotide sequence ID" value="NZ_JH597773.1"/>
</dbReference>
<reference evidence="1 2" key="1">
    <citation type="submission" date="2011-10" db="EMBL/GenBank/DDBJ databases">
        <title>The Improved High-Quality Draft genome of Leptonema illini DSM 21528.</title>
        <authorList>
            <consortium name="US DOE Joint Genome Institute (JGI-PGF)"/>
            <person name="Lucas S."/>
            <person name="Copeland A."/>
            <person name="Lapidus A."/>
            <person name="Glavina del Rio T."/>
            <person name="Dalin E."/>
            <person name="Tice H."/>
            <person name="Bruce D."/>
            <person name="Goodwin L."/>
            <person name="Pitluck S."/>
            <person name="Peters L."/>
            <person name="Mikhailova N."/>
            <person name="Held B."/>
            <person name="Kyrpides N."/>
            <person name="Mavromatis K."/>
            <person name="Ivanova N."/>
            <person name="Markowitz V."/>
            <person name="Cheng J.-F."/>
            <person name="Hugenholtz P."/>
            <person name="Woyke T."/>
            <person name="Wu D."/>
            <person name="Gronow S."/>
            <person name="Wellnitz S."/>
            <person name="Brambilla E.-M."/>
            <person name="Klenk H.-P."/>
            <person name="Eisen J.A."/>
        </authorList>
    </citation>
    <scope>NUCLEOTIDE SEQUENCE [LARGE SCALE GENOMIC DNA]</scope>
    <source>
        <strain evidence="1 2">DSM 21528</strain>
    </source>
</reference>
<dbReference type="Proteomes" id="UP000005737">
    <property type="component" value="Unassembled WGS sequence"/>
</dbReference>
<accession>H2CJ28</accession>
<organism evidence="1 2">
    <name type="scientific">Leptonema illini DSM 21528</name>
    <dbReference type="NCBI Taxonomy" id="929563"/>
    <lineage>
        <taxon>Bacteria</taxon>
        <taxon>Pseudomonadati</taxon>
        <taxon>Spirochaetota</taxon>
        <taxon>Spirochaetia</taxon>
        <taxon>Leptospirales</taxon>
        <taxon>Leptospiraceae</taxon>
        <taxon>Leptonema</taxon>
    </lineage>
</organism>